<dbReference type="InterPro" id="IPR008984">
    <property type="entry name" value="SMAD_FHA_dom_sf"/>
</dbReference>
<evidence type="ECO:0000313" key="5">
    <source>
        <dbReference type="Proteomes" id="UP000290365"/>
    </source>
</evidence>
<protein>
    <submittedName>
        <fullName evidence="4">FHA domain-containing protein</fullName>
    </submittedName>
</protein>
<evidence type="ECO:0000313" key="4">
    <source>
        <dbReference type="EMBL" id="QBD77570.1"/>
    </source>
</evidence>
<feature type="region of interest" description="Disordered" evidence="1">
    <location>
        <begin position="241"/>
        <end position="267"/>
    </location>
</feature>
<dbReference type="InterPro" id="IPR050923">
    <property type="entry name" value="Cell_Proc_Reg/RNA_Proc"/>
</dbReference>
<dbReference type="PROSITE" id="PS50006">
    <property type="entry name" value="FHA_DOMAIN"/>
    <property type="match status" value="1"/>
</dbReference>
<dbReference type="KEGG" id="kbs:EPA93_16855"/>
<feature type="compositionally biased region" description="Low complexity" evidence="1">
    <location>
        <begin position="246"/>
        <end position="255"/>
    </location>
</feature>
<dbReference type="SMART" id="SM00240">
    <property type="entry name" value="FHA"/>
    <property type="match status" value="1"/>
</dbReference>
<dbReference type="SUPFAM" id="SSF49879">
    <property type="entry name" value="SMAD/FHA domain"/>
    <property type="match status" value="1"/>
</dbReference>
<gene>
    <name evidence="4" type="ORF">EPA93_16855</name>
</gene>
<proteinExistence type="predicted"/>
<name>A0A4P6JQV7_KTERU</name>
<dbReference type="InterPro" id="IPR000253">
    <property type="entry name" value="FHA_dom"/>
</dbReference>
<feature type="compositionally biased region" description="Low complexity" evidence="1">
    <location>
        <begin position="147"/>
        <end position="159"/>
    </location>
</feature>
<reference evidence="4 5" key="1">
    <citation type="submission" date="2019-01" db="EMBL/GenBank/DDBJ databases">
        <title>Ktedonosporobacter rubrisoli SCAWS-G2.</title>
        <authorList>
            <person name="Huang Y."/>
            <person name="Yan B."/>
        </authorList>
    </citation>
    <scope>NUCLEOTIDE SEQUENCE [LARGE SCALE GENOMIC DNA]</scope>
    <source>
        <strain evidence="4 5">SCAWS-G2</strain>
    </source>
</reference>
<dbReference type="Proteomes" id="UP000290365">
    <property type="component" value="Chromosome"/>
</dbReference>
<sequence length="372" mass="40053">MEAFLNGPMGRIPLGASLLTLGRSPDNQVVVSDRQASGHHAELRLEGQAYYIVDRGSTNGTFLNEQRLGSNMPRMLMSGDNIRIGSTILTYESVGGSVERTVLAPPGQDVANANVSTYPASYNMGQSGSGFPPQQPPFQVQPPQQPQAPFQGQPQPFQAYQRSGVNYPQQGYPGQPAGYPAQPPQPGHQPQLPPLPQYPGGSNNLQSKRNGLLGPLILVLVLIVIVGAGYLVIVKGASNQNSKKQASTTAVAATPSPMPSPTPAKPKETVQQVMTNYCTYVKREDTHSMYNQLSKRQKSQTTEQQFTQDLKQKEALTGPPTGCQVSNVRENGSTATADATLTFAAYPQPVVTHVTLVKEDSDWKVDNAKTDQ</sequence>
<accession>A0A4P6JQV7</accession>
<feature type="compositionally biased region" description="Low complexity" evidence="1">
    <location>
        <begin position="167"/>
        <end position="180"/>
    </location>
</feature>
<feature type="compositionally biased region" description="Pro residues" evidence="1">
    <location>
        <begin position="181"/>
        <end position="197"/>
    </location>
</feature>
<dbReference type="OrthoDB" id="154568at2"/>
<feature type="transmembrane region" description="Helical" evidence="2">
    <location>
        <begin position="212"/>
        <end position="234"/>
    </location>
</feature>
<keyword evidence="2" id="KW-0812">Transmembrane</keyword>
<dbReference type="EMBL" id="CP035758">
    <property type="protein sequence ID" value="QBD77570.1"/>
    <property type="molecule type" value="Genomic_DNA"/>
</dbReference>
<feature type="domain" description="FHA" evidence="3">
    <location>
        <begin position="19"/>
        <end position="68"/>
    </location>
</feature>
<dbReference type="Gene3D" id="2.60.200.20">
    <property type="match status" value="1"/>
</dbReference>
<evidence type="ECO:0000256" key="2">
    <source>
        <dbReference type="SAM" id="Phobius"/>
    </source>
</evidence>
<dbReference type="AlphaFoldDB" id="A0A4P6JQV7"/>
<keyword evidence="5" id="KW-1185">Reference proteome</keyword>
<evidence type="ECO:0000256" key="1">
    <source>
        <dbReference type="SAM" id="MobiDB-lite"/>
    </source>
</evidence>
<dbReference type="CDD" id="cd00060">
    <property type="entry name" value="FHA"/>
    <property type="match status" value="1"/>
</dbReference>
<dbReference type="Pfam" id="PF00498">
    <property type="entry name" value="FHA"/>
    <property type="match status" value="1"/>
</dbReference>
<organism evidence="4 5">
    <name type="scientific">Ktedonosporobacter rubrisoli</name>
    <dbReference type="NCBI Taxonomy" id="2509675"/>
    <lineage>
        <taxon>Bacteria</taxon>
        <taxon>Bacillati</taxon>
        <taxon>Chloroflexota</taxon>
        <taxon>Ktedonobacteria</taxon>
        <taxon>Ktedonobacterales</taxon>
        <taxon>Ktedonosporobacteraceae</taxon>
        <taxon>Ktedonosporobacter</taxon>
    </lineage>
</organism>
<evidence type="ECO:0000259" key="3">
    <source>
        <dbReference type="PROSITE" id="PS50006"/>
    </source>
</evidence>
<feature type="region of interest" description="Disordered" evidence="1">
    <location>
        <begin position="121"/>
        <end position="203"/>
    </location>
</feature>
<feature type="compositionally biased region" description="Pro residues" evidence="1">
    <location>
        <begin position="133"/>
        <end position="146"/>
    </location>
</feature>
<dbReference type="PANTHER" id="PTHR23308">
    <property type="entry name" value="NUCLEAR INHIBITOR OF PROTEIN PHOSPHATASE-1"/>
    <property type="match status" value="1"/>
</dbReference>
<keyword evidence="2" id="KW-0472">Membrane</keyword>
<keyword evidence="2" id="KW-1133">Transmembrane helix</keyword>
<dbReference type="RefSeq" id="WP_129888625.1">
    <property type="nucleotide sequence ID" value="NZ_CP035758.1"/>
</dbReference>